<dbReference type="KEGG" id="tet:TTHERM_00600800"/>
<gene>
    <name evidence="2" type="ORF">TTHERM_00600800</name>
</gene>
<feature type="domain" description="SPRY" evidence="1">
    <location>
        <begin position="248"/>
        <end position="357"/>
    </location>
</feature>
<dbReference type="InterPro" id="IPR043136">
    <property type="entry name" value="B30.2/SPRY_sf"/>
</dbReference>
<keyword evidence="3" id="KW-1185">Reference proteome</keyword>
<dbReference type="Proteomes" id="UP000009168">
    <property type="component" value="Unassembled WGS sequence"/>
</dbReference>
<evidence type="ECO:0000313" key="2">
    <source>
        <dbReference type="EMBL" id="EAR84888.2"/>
    </source>
</evidence>
<accession>I7MCT3</accession>
<organism evidence="2 3">
    <name type="scientific">Tetrahymena thermophila (strain SB210)</name>
    <dbReference type="NCBI Taxonomy" id="312017"/>
    <lineage>
        <taxon>Eukaryota</taxon>
        <taxon>Sar</taxon>
        <taxon>Alveolata</taxon>
        <taxon>Ciliophora</taxon>
        <taxon>Intramacronucleata</taxon>
        <taxon>Oligohymenophorea</taxon>
        <taxon>Hymenostomatida</taxon>
        <taxon>Tetrahymenina</taxon>
        <taxon>Tetrahymenidae</taxon>
        <taxon>Tetrahymena</taxon>
    </lineage>
</organism>
<evidence type="ECO:0000313" key="3">
    <source>
        <dbReference type="Proteomes" id="UP000009168"/>
    </source>
</evidence>
<name>I7MCT3_TETTS</name>
<reference evidence="3" key="1">
    <citation type="journal article" date="2006" name="PLoS Biol.">
        <title>Macronuclear genome sequence of the ciliate Tetrahymena thermophila, a model eukaryote.</title>
        <authorList>
            <person name="Eisen J.A."/>
            <person name="Coyne R.S."/>
            <person name="Wu M."/>
            <person name="Wu D."/>
            <person name="Thiagarajan M."/>
            <person name="Wortman J.R."/>
            <person name="Badger J.H."/>
            <person name="Ren Q."/>
            <person name="Amedeo P."/>
            <person name="Jones K.M."/>
            <person name="Tallon L.J."/>
            <person name="Delcher A.L."/>
            <person name="Salzberg S.L."/>
            <person name="Silva J.C."/>
            <person name="Haas B.J."/>
            <person name="Majoros W.H."/>
            <person name="Farzad M."/>
            <person name="Carlton J.M."/>
            <person name="Smith R.K. Jr."/>
            <person name="Garg J."/>
            <person name="Pearlman R.E."/>
            <person name="Karrer K.M."/>
            <person name="Sun L."/>
            <person name="Manning G."/>
            <person name="Elde N.C."/>
            <person name="Turkewitz A.P."/>
            <person name="Asai D.J."/>
            <person name="Wilkes D.E."/>
            <person name="Wang Y."/>
            <person name="Cai H."/>
            <person name="Collins K."/>
            <person name="Stewart B.A."/>
            <person name="Lee S.R."/>
            <person name="Wilamowska K."/>
            <person name="Weinberg Z."/>
            <person name="Ruzzo W.L."/>
            <person name="Wloga D."/>
            <person name="Gaertig J."/>
            <person name="Frankel J."/>
            <person name="Tsao C.-C."/>
            <person name="Gorovsky M.A."/>
            <person name="Keeling P.J."/>
            <person name="Waller R.F."/>
            <person name="Patron N.J."/>
            <person name="Cherry J.M."/>
            <person name="Stover N.A."/>
            <person name="Krieger C.J."/>
            <person name="del Toro C."/>
            <person name="Ryder H.F."/>
            <person name="Williamson S.C."/>
            <person name="Barbeau R.A."/>
            <person name="Hamilton E.P."/>
            <person name="Orias E."/>
        </authorList>
    </citation>
    <scope>NUCLEOTIDE SEQUENCE [LARGE SCALE GENOMIC DNA]</scope>
    <source>
        <strain evidence="3">SB210</strain>
    </source>
</reference>
<dbReference type="Pfam" id="PF00622">
    <property type="entry name" value="SPRY"/>
    <property type="match status" value="1"/>
</dbReference>
<dbReference type="Gene3D" id="2.60.120.920">
    <property type="match status" value="1"/>
</dbReference>
<dbReference type="AlphaFoldDB" id="I7MCT3"/>
<dbReference type="RefSeq" id="XP_001032551.2">
    <property type="nucleotide sequence ID" value="XM_001032551.2"/>
</dbReference>
<protein>
    <recommendedName>
        <fullName evidence="1">SPRY domain-containing protein</fullName>
    </recommendedName>
</protein>
<proteinExistence type="predicted"/>
<evidence type="ECO:0000259" key="1">
    <source>
        <dbReference type="Pfam" id="PF00622"/>
    </source>
</evidence>
<dbReference type="GeneID" id="7839394"/>
<dbReference type="InParanoid" id="I7MCT3"/>
<dbReference type="EMBL" id="GG662620">
    <property type="protein sequence ID" value="EAR84888.2"/>
    <property type="molecule type" value="Genomic_DNA"/>
</dbReference>
<dbReference type="InterPro" id="IPR003877">
    <property type="entry name" value="SPRY_dom"/>
</dbReference>
<sequence length="371" mass="43215">MDQICQVDFCECHQNQIINNICLDIKCEQKQRFICSKCKEDNIHSKCNVISLDDLSQMQNNSSYESFLNQKNSSLQSKIEMTYESIFQIFEKYIEDVTAQIRRYLKFINLRYANLFQFESQRVEYFQQIQDSVFSNQPLSIKNIAITDILNKFNDQEQLGEEIFVLQNNLKIELNDINELLEKLSKRLSFDKVSYNYVTNLDSQINPFKISLSRKEAVAVTSQSYEPCFSIIEPPLASQKISEITLQIFKKGKLGISIGIISTQNQKLQKFQNALGVDSDSKYIYQCGNKGNCYLVDNYRQSWSDINGIQFDTGDIVQIIYDPQQQTLQFLNTTKNTQCTFDNIQNLSIYKDYYSFFISSVGSNHEIKILY</sequence>